<name>A0AAD9NS59_RIDPI</name>
<dbReference type="Gene3D" id="3.30.710.10">
    <property type="entry name" value="Potassium Channel Kv1.1, Chain A"/>
    <property type="match status" value="1"/>
</dbReference>
<dbReference type="SUPFAM" id="SSF54695">
    <property type="entry name" value="POZ domain"/>
    <property type="match status" value="1"/>
</dbReference>
<comment type="caution">
    <text evidence="4">The sequence shown here is derived from an EMBL/GenBank/DDBJ whole genome shotgun (WGS) entry which is preliminary data.</text>
</comment>
<evidence type="ECO:0008006" key="6">
    <source>
        <dbReference type="Google" id="ProtNLM"/>
    </source>
</evidence>
<dbReference type="InterPro" id="IPR043454">
    <property type="entry name" value="NPH3/RPT2-like"/>
</dbReference>
<dbReference type="InterPro" id="IPR027356">
    <property type="entry name" value="NPH3_dom"/>
</dbReference>
<dbReference type="CDD" id="cd18312">
    <property type="entry name" value="BTB_POZ_NPY3-like"/>
    <property type="match status" value="1"/>
</dbReference>
<dbReference type="Pfam" id="PF00651">
    <property type="entry name" value="BTB"/>
    <property type="match status" value="1"/>
</dbReference>
<dbReference type="InterPro" id="IPR000210">
    <property type="entry name" value="BTB/POZ_dom"/>
</dbReference>
<evidence type="ECO:0000259" key="3">
    <source>
        <dbReference type="PROSITE" id="PS51649"/>
    </source>
</evidence>
<sequence>MDFGKFRDTAELADIVVVVDGRDFRLHRFPLYVRSDFFRALARSSLATDGERVELADFPGGADTFNMVANFCYNVDVDVTTRNVCQLRCAAEFLQMTSPGNLADAADRFLTETMTAAKLSRDVATIVDILLQCCSLGPIAEQAGVLERCVGAVVDSWLLSTKFTRKLQPQLSDRAGVVVDTGSERELHKRLCRLPIKWYVQLFTSARDKNVRPSVLATLVHSYVTNALEQDGDPLDEVIDTADKDKFQDAGEGEKGNDTDDVKEVKEEEPDNANEKEEEEKEEQQEEVAHEECKGAKVDVREMLDTLIPEVPDNVPLAEFVSPQWALNLLSRAEELGCKCRDWLLKLVSRLLHRFEARDLTNMSPDLLCEIVGAACSDEENPRPDVVCLVVDGFLSELAAKQQLTVELFTRMVDAVPEQYRDNHDTLFQVLETLLKSDELKATEEEKKQLVAAVDFKRLSESTLQQASESNEVPASYVTKAALALCSKLRSELDHARAIIQGQEEELALHGLGPRVAPPGQWPRCLPGSNRPLRSMISPGGTALRPSAATLASEREFRQTMEELGRVYSVARASSEAAPTYHSYRYAAYLEDHDPLPDSSAAYRTSTSASRPMRLVYSPRSLPPRY</sequence>
<proteinExistence type="predicted"/>
<evidence type="ECO:0000259" key="2">
    <source>
        <dbReference type="PROSITE" id="PS50097"/>
    </source>
</evidence>
<dbReference type="Pfam" id="PF03000">
    <property type="entry name" value="NPH3"/>
    <property type="match status" value="1"/>
</dbReference>
<keyword evidence="5" id="KW-1185">Reference proteome</keyword>
<feature type="region of interest" description="Disordered" evidence="1">
    <location>
        <begin position="245"/>
        <end position="292"/>
    </location>
</feature>
<dbReference type="PROSITE" id="PS51649">
    <property type="entry name" value="NPH3"/>
    <property type="match status" value="1"/>
</dbReference>
<dbReference type="EMBL" id="JAODUO010000443">
    <property type="protein sequence ID" value="KAK2180430.1"/>
    <property type="molecule type" value="Genomic_DNA"/>
</dbReference>
<dbReference type="PROSITE" id="PS50097">
    <property type="entry name" value="BTB"/>
    <property type="match status" value="1"/>
</dbReference>
<organism evidence="4 5">
    <name type="scientific">Ridgeia piscesae</name>
    <name type="common">Tubeworm</name>
    <dbReference type="NCBI Taxonomy" id="27915"/>
    <lineage>
        <taxon>Eukaryota</taxon>
        <taxon>Metazoa</taxon>
        <taxon>Spiralia</taxon>
        <taxon>Lophotrochozoa</taxon>
        <taxon>Annelida</taxon>
        <taxon>Polychaeta</taxon>
        <taxon>Sedentaria</taxon>
        <taxon>Canalipalpata</taxon>
        <taxon>Sabellida</taxon>
        <taxon>Siboglinidae</taxon>
        <taxon>Ridgeia</taxon>
    </lineage>
</organism>
<dbReference type="PANTHER" id="PTHR32370">
    <property type="entry name" value="OS12G0117600 PROTEIN"/>
    <property type="match status" value="1"/>
</dbReference>
<protein>
    <recommendedName>
        <fullName evidence="6">BTB/POZ domain-containing protein</fullName>
    </recommendedName>
</protein>
<feature type="compositionally biased region" description="Basic and acidic residues" evidence="1">
    <location>
        <begin position="245"/>
        <end position="266"/>
    </location>
</feature>
<feature type="compositionally biased region" description="Acidic residues" evidence="1">
    <location>
        <begin position="267"/>
        <end position="286"/>
    </location>
</feature>
<evidence type="ECO:0000256" key="1">
    <source>
        <dbReference type="SAM" id="MobiDB-lite"/>
    </source>
</evidence>
<evidence type="ECO:0000313" key="4">
    <source>
        <dbReference type="EMBL" id="KAK2180430.1"/>
    </source>
</evidence>
<dbReference type="AlphaFoldDB" id="A0AAD9NS59"/>
<dbReference type="Proteomes" id="UP001209878">
    <property type="component" value="Unassembled WGS sequence"/>
</dbReference>
<reference evidence="4" key="1">
    <citation type="journal article" date="2023" name="Mol. Biol. Evol.">
        <title>Third-Generation Sequencing Reveals the Adaptive Role of the Epigenome in Three Deep-Sea Polychaetes.</title>
        <authorList>
            <person name="Perez M."/>
            <person name="Aroh O."/>
            <person name="Sun Y."/>
            <person name="Lan Y."/>
            <person name="Juniper S.K."/>
            <person name="Young C.R."/>
            <person name="Angers B."/>
            <person name="Qian P.Y."/>
        </authorList>
    </citation>
    <scope>NUCLEOTIDE SEQUENCE</scope>
    <source>
        <strain evidence="4">R07B-5</strain>
    </source>
</reference>
<evidence type="ECO:0000313" key="5">
    <source>
        <dbReference type="Proteomes" id="UP001209878"/>
    </source>
</evidence>
<feature type="domain" description="BTB" evidence="2">
    <location>
        <begin position="13"/>
        <end position="81"/>
    </location>
</feature>
<gene>
    <name evidence="4" type="ORF">NP493_443g03014</name>
</gene>
<accession>A0AAD9NS59</accession>
<dbReference type="SMART" id="SM00225">
    <property type="entry name" value="BTB"/>
    <property type="match status" value="1"/>
</dbReference>
<feature type="domain" description="NPH3" evidence="3">
    <location>
        <begin position="185"/>
        <end position="488"/>
    </location>
</feature>
<dbReference type="InterPro" id="IPR011333">
    <property type="entry name" value="SKP1/BTB/POZ_sf"/>
</dbReference>